<evidence type="ECO:0000313" key="8">
    <source>
        <dbReference type="Proteomes" id="UP001497644"/>
    </source>
</evidence>
<dbReference type="AlphaFoldDB" id="A0AAV2NJM0"/>
<dbReference type="GO" id="GO:0030246">
    <property type="term" value="F:carbohydrate binding"/>
    <property type="evidence" value="ECO:0007669"/>
    <property type="project" value="InterPro"/>
</dbReference>
<reference evidence="7" key="1">
    <citation type="submission" date="2024-04" db="EMBL/GenBank/DDBJ databases">
        <authorList>
            <consortium name="Molecular Ecology Group"/>
        </authorList>
    </citation>
    <scope>NUCLEOTIDE SEQUENCE</scope>
</reference>
<organism evidence="7 8">
    <name type="scientific">Lasius platythorax</name>
    <dbReference type="NCBI Taxonomy" id="488582"/>
    <lineage>
        <taxon>Eukaryota</taxon>
        <taxon>Metazoa</taxon>
        <taxon>Ecdysozoa</taxon>
        <taxon>Arthropoda</taxon>
        <taxon>Hexapoda</taxon>
        <taxon>Insecta</taxon>
        <taxon>Pterygota</taxon>
        <taxon>Neoptera</taxon>
        <taxon>Endopterygota</taxon>
        <taxon>Hymenoptera</taxon>
        <taxon>Apocrita</taxon>
        <taxon>Aculeata</taxon>
        <taxon>Formicoidea</taxon>
        <taxon>Formicidae</taxon>
        <taxon>Formicinae</taxon>
        <taxon>Lasius</taxon>
        <taxon>Lasius</taxon>
    </lineage>
</organism>
<dbReference type="InterPro" id="IPR013320">
    <property type="entry name" value="ConA-like_dom_sf"/>
</dbReference>
<dbReference type="GO" id="GO:0005975">
    <property type="term" value="P:carbohydrate metabolic process"/>
    <property type="evidence" value="ECO:0007669"/>
    <property type="project" value="InterPro"/>
</dbReference>
<evidence type="ECO:0000256" key="4">
    <source>
        <dbReference type="SAM" id="SignalP"/>
    </source>
</evidence>
<accession>A0AAV2NJM0</accession>
<dbReference type="EMBL" id="OZ034825">
    <property type="protein sequence ID" value="CAL1679511.1"/>
    <property type="molecule type" value="Genomic_DNA"/>
</dbReference>
<evidence type="ECO:0000313" key="7">
    <source>
        <dbReference type="EMBL" id="CAL1679511.1"/>
    </source>
</evidence>
<dbReference type="Pfam" id="PF15886">
    <property type="entry name" value="CBM39"/>
    <property type="match status" value="1"/>
</dbReference>
<dbReference type="InterPro" id="IPR050546">
    <property type="entry name" value="Glycosyl_Hydrlase_16"/>
</dbReference>
<dbReference type="PROSITE" id="PS51762">
    <property type="entry name" value="GH16_2"/>
    <property type="match status" value="1"/>
</dbReference>
<dbReference type="Gene3D" id="2.60.120.200">
    <property type="match status" value="1"/>
</dbReference>
<proteinExistence type="inferred from homology"/>
<dbReference type="PANTHER" id="PTHR10963">
    <property type="entry name" value="GLYCOSYL HYDROLASE-RELATED"/>
    <property type="match status" value="1"/>
</dbReference>
<evidence type="ECO:0000259" key="6">
    <source>
        <dbReference type="PROSITE" id="PS51969"/>
    </source>
</evidence>
<gene>
    <name evidence="7" type="ORF">LPLAT_LOCUS5687</name>
</gene>
<feature type="domain" description="GH16" evidence="5">
    <location>
        <begin position="148"/>
        <end position="468"/>
    </location>
</feature>
<dbReference type="InterPro" id="IPR000757">
    <property type="entry name" value="Beta-glucanase-like"/>
</dbReference>
<keyword evidence="4" id="KW-0732">Signal</keyword>
<dbReference type="InterPro" id="IPR031756">
    <property type="entry name" value="BGBP_N"/>
</dbReference>
<feature type="domain" description="CBM39" evidence="6">
    <location>
        <begin position="27"/>
        <end position="127"/>
    </location>
</feature>
<comment type="similarity">
    <text evidence="1">Belongs to the insect beta-1,3-glucan binding protein family.</text>
</comment>
<dbReference type="Pfam" id="PF00722">
    <property type="entry name" value="Glyco_hydro_16"/>
    <property type="match status" value="1"/>
</dbReference>
<evidence type="ECO:0000256" key="2">
    <source>
        <dbReference type="ARBA" id="ARBA00022588"/>
    </source>
</evidence>
<protein>
    <submittedName>
        <fullName evidence="7">Uncharacterized protein</fullName>
    </submittedName>
</protein>
<dbReference type="PROSITE" id="PS51969">
    <property type="entry name" value="CBM39"/>
    <property type="match status" value="1"/>
</dbReference>
<evidence type="ECO:0000256" key="1">
    <source>
        <dbReference type="ARBA" id="ARBA00008781"/>
    </source>
</evidence>
<keyword evidence="8" id="KW-1185">Reference proteome</keyword>
<dbReference type="GO" id="GO:0004553">
    <property type="term" value="F:hydrolase activity, hydrolyzing O-glycosyl compounds"/>
    <property type="evidence" value="ECO:0007669"/>
    <property type="project" value="InterPro"/>
</dbReference>
<keyword evidence="3" id="KW-0391">Immunity</keyword>
<sequence length="468" mass="53214">MTERCLFTKSFLFAIFLVNIHEFCVAYTPPAATVEPLHPAGLRISIPDEHGITLVAYHVKFNEDFDGLEAGHIAKDILKVRNQRWTYQDRHTQLKRDDIIYYWIHVVYQGLGYNLIDQSHRVVDFYNNDGTKYISDKEVQGEQNCTATSATWIFENGGRRQACPRQLLFEDNFDNLNSAKWNSIQRFAGAPDYEFVVYITNDVTDVSDGRLRIKSILLDTKFGNDFTSRGSLILEGCTGRVGTDECQRQAAGSYILPPLISGRLNTKGKFEFLYGRIEVRAKLPRGDWVYPLITLESAENTWEFGLHREIRIASSVGNGELRTPEGENFNGRLLSAGGLTASLNGSNEQSINLSKMPKRQSNKPWSDDFHIYEIEWRSGLVVVKVDGVQYGEQTLDGSFGKQSYLTLAVAVGGVHEFMDLVTSTGYVKPWRNVEAKAPYKFYRAKDSWYPTWDTQTGLQVDYVKVWAL</sequence>
<evidence type="ECO:0000259" key="5">
    <source>
        <dbReference type="PROSITE" id="PS51762"/>
    </source>
</evidence>
<dbReference type="Proteomes" id="UP001497644">
    <property type="component" value="Chromosome 2"/>
</dbReference>
<evidence type="ECO:0000256" key="3">
    <source>
        <dbReference type="ARBA" id="ARBA00022859"/>
    </source>
</evidence>
<feature type="signal peptide" evidence="4">
    <location>
        <begin position="1"/>
        <end position="26"/>
    </location>
</feature>
<dbReference type="PANTHER" id="PTHR10963:SF60">
    <property type="entry name" value="GRAM-NEGATIVE BACTERIA-BINDING PROTEIN 1-RELATED"/>
    <property type="match status" value="1"/>
</dbReference>
<name>A0AAV2NJM0_9HYME</name>
<dbReference type="GO" id="GO:0045087">
    <property type="term" value="P:innate immune response"/>
    <property type="evidence" value="ECO:0007669"/>
    <property type="project" value="UniProtKB-KW"/>
</dbReference>
<keyword evidence="2" id="KW-0399">Innate immunity</keyword>
<dbReference type="SUPFAM" id="SSF49899">
    <property type="entry name" value="Concanavalin A-like lectins/glucanases"/>
    <property type="match status" value="1"/>
</dbReference>
<feature type="chain" id="PRO_5043517037" evidence="4">
    <location>
        <begin position="27"/>
        <end position="468"/>
    </location>
</feature>
<dbReference type="InterPro" id="IPR043030">
    <property type="entry name" value="BGBP_N_sf"/>
</dbReference>
<dbReference type="Gene3D" id="2.60.40.2140">
    <property type="entry name" value="Beta-1,3-glucan-recognition protein, N-terminal domain"/>
    <property type="match status" value="1"/>
</dbReference>